<dbReference type="Proteomes" id="UP000540417">
    <property type="component" value="Unassembled WGS sequence"/>
</dbReference>
<organism evidence="11 14">
    <name type="scientific">Listeria monocytogenes</name>
    <dbReference type="NCBI Taxonomy" id="1639"/>
    <lineage>
        <taxon>Bacteria</taxon>
        <taxon>Bacillati</taxon>
        <taxon>Bacillota</taxon>
        <taxon>Bacilli</taxon>
        <taxon>Bacillales</taxon>
        <taxon>Listeriaceae</taxon>
        <taxon>Listeria</taxon>
    </lineage>
</organism>
<dbReference type="InterPro" id="IPR026019">
    <property type="entry name" value="Ribul_P_3_epim"/>
</dbReference>
<keyword evidence="8" id="KW-0479">Metal-binding</keyword>
<name>A0A7U7YI81_LISMN</name>
<evidence type="ECO:0000313" key="14">
    <source>
        <dbReference type="Proteomes" id="UP000540417"/>
    </source>
</evidence>
<dbReference type="GO" id="GO:0004750">
    <property type="term" value="F:D-ribulose-phosphate 3-epimerase activity"/>
    <property type="evidence" value="ECO:0007669"/>
    <property type="project" value="UniProtKB-UniRule"/>
</dbReference>
<sequence length="223" mass="24781">MKNILICPSMMCADFANLKQEVKVLDQAGSDIFHIDIMDGQFVPNFGMGLQDFEEIRKLTDKLVDVHLMIMNPGNYVETFADMGADIIYIHPEADMHPSRTLDKIRQKGKKAGIAINPGTSVATVKELLPLVEYVMIMTVNPGFAGQAYLDYIDEKIEELITAKANYSFEIMVDGAIAPDKIVKLSKMGVKGFVVGTSSLFGKSASYKEIIHKLKSEKLEELQ</sequence>
<comment type="cofactor">
    <cofactor evidence="4">
        <name>Zn(2+)</name>
        <dbReference type="ChEBI" id="CHEBI:29105"/>
    </cofactor>
</comment>
<dbReference type="InterPro" id="IPR013785">
    <property type="entry name" value="Aldolase_TIM"/>
</dbReference>
<comment type="similarity">
    <text evidence="6">Belongs to the ribulose-phosphate 3-epimerase family.</text>
</comment>
<evidence type="ECO:0000256" key="4">
    <source>
        <dbReference type="ARBA" id="ARBA00001947"/>
    </source>
</evidence>
<keyword evidence="9 11" id="KW-0413">Isomerase</keyword>
<dbReference type="EC" id="5.1.3.1" evidence="7 10"/>
<evidence type="ECO:0000256" key="10">
    <source>
        <dbReference type="NCBIfam" id="TIGR01163"/>
    </source>
</evidence>
<dbReference type="NCBIfam" id="TIGR01163">
    <property type="entry name" value="rpe"/>
    <property type="match status" value="1"/>
</dbReference>
<protein>
    <recommendedName>
        <fullName evidence="7 10">Ribulose-phosphate 3-epimerase</fullName>
        <ecNumber evidence="7 10">5.1.3.1</ecNumber>
    </recommendedName>
</protein>
<evidence type="ECO:0000313" key="11">
    <source>
        <dbReference type="EMBL" id="EAH4372007.1"/>
    </source>
</evidence>
<dbReference type="RefSeq" id="WP_069889656.1">
    <property type="nucleotide sequence ID" value="NZ_CP076644.1"/>
</dbReference>
<comment type="cofactor">
    <cofactor evidence="2">
        <name>Mn(2+)</name>
        <dbReference type="ChEBI" id="CHEBI:29035"/>
    </cofactor>
</comment>
<dbReference type="NCBIfam" id="NF004076">
    <property type="entry name" value="PRK05581.1-4"/>
    <property type="match status" value="1"/>
</dbReference>
<dbReference type="Gene3D" id="3.20.20.70">
    <property type="entry name" value="Aldolase class I"/>
    <property type="match status" value="1"/>
</dbReference>
<gene>
    <name evidence="11" type="primary">rpe</name>
    <name evidence="11" type="ORF">E5H26_04720</name>
    <name evidence="12" type="ORF">FZW98_00210</name>
</gene>
<dbReference type="GO" id="GO:0005737">
    <property type="term" value="C:cytoplasm"/>
    <property type="evidence" value="ECO:0007669"/>
    <property type="project" value="UniProtKB-ARBA"/>
</dbReference>
<evidence type="ECO:0000256" key="1">
    <source>
        <dbReference type="ARBA" id="ARBA00001782"/>
    </source>
</evidence>
<accession>A0A7U7YI81</accession>
<comment type="caution">
    <text evidence="11">The sequence shown here is derived from an EMBL/GenBank/DDBJ whole genome shotgun (WGS) entry which is preliminary data.</text>
</comment>
<comment type="cofactor">
    <cofactor evidence="3">
        <name>Co(2+)</name>
        <dbReference type="ChEBI" id="CHEBI:48828"/>
    </cofactor>
</comment>
<dbReference type="SUPFAM" id="SSF51366">
    <property type="entry name" value="Ribulose-phoshate binding barrel"/>
    <property type="match status" value="1"/>
</dbReference>
<dbReference type="GO" id="GO:0046872">
    <property type="term" value="F:metal ion binding"/>
    <property type="evidence" value="ECO:0007669"/>
    <property type="project" value="UniProtKB-KW"/>
</dbReference>
<dbReference type="EMBL" id="VTIK01000001">
    <property type="protein sequence ID" value="TYU55990.1"/>
    <property type="molecule type" value="Genomic_DNA"/>
</dbReference>
<evidence type="ECO:0000256" key="3">
    <source>
        <dbReference type="ARBA" id="ARBA00001941"/>
    </source>
</evidence>
<dbReference type="CDD" id="cd00429">
    <property type="entry name" value="RPE"/>
    <property type="match status" value="1"/>
</dbReference>
<proteinExistence type="inferred from homology"/>
<dbReference type="Pfam" id="PF00834">
    <property type="entry name" value="Ribul_P_3_epim"/>
    <property type="match status" value="1"/>
</dbReference>
<dbReference type="AlphaFoldDB" id="A0A7U7YI81"/>
<evidence type="ECO:0000256" key="7">
    <source>
        <dbReference type="ARBA" id="ARBA00013188"/>
    </source>
</evidence>
<reference evidence="11 14" key="1">
    <citation type="submission" date="2019-04" db="EMBL/GenBank/DDBJ databases">
        <authorList>
            <consortium name="GenomeTrakr: Next Generation Sequencing Network for Food Pathogen Tracability"/>
        </authorList>
    </citation>
    <scope>NUCLEOTIDE SEQUENCE [LARGE SCALE GENOMIC DNA]</scope>
    <source>
        <strain evidence="11 14">LS1419</strain>
    </source>
</reference>
<dbReference type="FunFam" id="3.20.20.70:FF:000004">
    <property type="entry name" value="Ribulose-phosphate 3-epimerase"/>
    <property type="match status" value="1"/>
</dbReference>
<comment type="cofactor">
    <cofactor evidence="5">
        <name>Fe(2+)</name>
        <dbReference type="ChEBI" id="CHEBI:29033"/>
    </cofactor>
</comment>
<dbReference type="InterPro" id="IPR000056">
    <property type="entry name" value="Ribul_P_3_epim-like"/>
</dbReference>
<dbReference type="Proteomes" id="UP000322220">
    <property type="component" value="Unassembled WGS sequence"/>
</dbReference>
<evidence type="ECO:0000313" key="12">
    <source>
        <dbReference type="EMBL" id="TYU55990.1"/>
    </source>
</evidence>
<evidence type="ECO:0000256" key="9">
    <source>
        <dbReference type="ARBA" id="ARBA00023235"/>
    </source>
</evidence>
<comment type="catalytic activity">
    <reaction evidence="1">
        <text>D-ribulose 5-phosphate = D-xylulose 5-phosphate</text>
        <dbReference type="Rhea" id="RHEA:13677"/>
        <dbReference type="ChEBI" id="CHEBI:57737"/>
        <dbReference type="ChEBI" id="CHEBI:58121"/>
        <dbReference type="EC" id="5.1.3.1"/>
    </reaction>
</comment>
<evidence type="ECO:0000256" key="8">
    <source>
        <dbReference type="ARBA" id="ARBA00022723"/>
    </source>
</evidence>
<evidence type="ECO:0000313" key="13">
    <source>
        <dbReference type="Proteomes" id="UP000322220"/>
    </source>
</evidence>
<evidence type="ECO:0000256" key="5">
    <source>
        <dbReference type="ARBA" id="ARBA00001954"/>
    </source>
</evidence>
<dbReference type="PANTHER" id="PTHR11749">
    <property type="entry name" value="RIBULOSE-5-PHOSPHATE-3-EPIMERASE"/>
    <property type="match status" value="1"/>
</dbReference>
<dbReference type="GO" id="GO:0005975">
    <property type="term" value="P:carbohydrate metabolic process"/>
    <property type="evidence" value="ECO:0007669"/>
    <property type="project" value="InterPro"/>
</dbReference>
<dbReference type="EMBL" id="AABGVJ010000001">
    <property type="protein sequence ID" value="EAH4372007.1"/>
    <property type="molecule type" value="Genomic_DNA"/>
</dbReference>
<dbReference type="InterPro" id="IPR011060">
    <property type="entry name" value="RibuloseP-bd_barrel"/>
</dbReference>
<reference evidence="12 13" key="2">
    <citation type="submission" date="2019-08" db="EMBL/GenBank/DDBJ databases">
        <title>Soil Listeria distribution.</title>
        <authorList>
            <person name="Liao J."/>
        </authorList>
    </citation>
    <scope>NUCLEOTIDE SEQUENCE [LARGE SCALE GENOMIC DNA]</scope>
    <source>
        <strain evidence="12 13">IN-RH-2-BL1</strain>
    </source>
</reference>
<evidence type="ECO:0000256" key="2">
    <source>
        <dbReference type="ARBA" id="ARBA00001936"/>
    </source>
</evidence>
<evidence type="ECO:0000256" key="6">
    <source>
        <dbReference type="ARBA" id="ARBA00009541"/>
    </source>
</evidence>
<dbReference type="GO" id="GO:0006098">
    <property type="term" value="P:pentose-phosphate shunt"/>
    <property type="evidence" value="ECO:0007669"/>
    <property type="project" value="UniProtKB-UniRule"/>
</dbReference>